<feature type="domain" description="GST N-terminal" evidence="1">
    <location>
        <begin position="5"/>
        <end position="101"/>
    </location>
</feature>
<evidence type="ECO:0000259" key="1">
    <source>
        <dbReference type="PROSITE" id="PS50404"/>
    </source>
</evidence>
<keyword evidence="3" id="KW-1185">Reference proteome</keyword>
<dbReference type="SUPFAM" id="SSF52833">
    <property type="entry name" value="Thioredoxin-like"/>
    <property type="match status" value="1"/>
</dbReference>
<dbReference type="CDD" id="cd00570">
    <property type="entry name" value="GST_N_family"/>
    <property type="match status" value="1"/>
</dbReference>
<dbReference type="Pfam" id="PF13409">
    <property type="entry name" value="GST_N_2"/>
    <property type="match status" value="1"/>
</dbReference>
<protein>
    <recommendedName>
        <fullName evidence="1">GST N-terminal domain-containing protein</fullName>
    </recommendedName>
</protein>
<dbReference type="Gene3D" id="3.40.30.10">
    <property type="entry name" value="Glutaredoxin"/>
    <property type="match status" value="1"/>
</dbReference>
<accession>A0A4V3XJS4</accession>
<dbReference type="AlphaFoldDB" id="A0A4V3XJS4"/>
<name>A0A4V3XJS4_9APHY</name>
<dbReference type="PROSITE" id="PS50404">
    <property type="entry name" value="GST_NTER"/>
    <property type="match status" value="1"/>
</dbReference>
<dbReference type="Proteomes" id="UP000308730">
    <property type="component" value="Unassembled WGS sequence"/>
</dbReference>
<sequence length="375" mass="40739">MSPVPKAALYYHKNSVWASAPLLALEEKGYGADEVDLKEVDLSTGENFAPAYLRLNPHATVPTLVVPLQNTLNSEIESRYKAIQDSKSIVEFLDKSRSSQSRTHTTSSAPAPALTPATIAYNSTSHKVIDLLHSDAADPNAFVYFNARDDAALRELSAEVLPLLNAKADALARLIQENASAEVHVSDKTMKFWEMKKLASDGILAVMQHGDTPTDQLDAEAQAKRAEYFKVANAAWGGLGDVMLQLSKEIIGPFVLGMLLHLDFIFPAEGDAFTIFTGDQLSLADLHLAAWLARIVKLAGGTASDDGDTITKKLEVHIGGAFKLPNDFSVAEARRRAGLPAGTAQPNDRQARVAAFWDAMKERSSWKKVYADGLH</sequence>
<reference evidence="2 3" key="1">
    <citation type="submission" date="2019-02" db="EMBL/GenBank/DDBJ databases">
        <title>Genome sequencing of the rare red list fungi Antrodiella citrinella (Flaviporus citrinellus).</title>
        <authorList>
            <person name="Buettner E."/>
            <person name="Kellner H."/>
        </authorList>
    </citation>
    <scope>NUCLEOTIDE SEQUENCE [LARGE SCALE GENOMIC DNA]</scope>
    <source>
        <strain evidence="2 3">DSM 108506</strain>
    </source>
</reference>
<evidence type="ECO:0000313" key="2">
    <source>
        <dbReference type="EMBL" id="THH34173.1"/>
    </source>
</evidence>
<gene>
    <name evidence="2" type="ORF">EUX98_g116</name>
</gene>
<dbReference type="InterPro" id="IPR036249">
    <property type="entry name" value="Thioredoxin-like_sf"/>
</dbReference>
<evidence type="ECO:0000313" key="3">
    <source>
        <dbReference type="Proteomes" id="UP000308730"/>
    </source>
</evidence>
<dbReference type="OrthoDB" id="412788at2759"/>
<proteinExistence type="predicted"/>
<comment type="caution">
    <text evidence="2">The sequence shown here is derived from an EMBL/GenBank/DDBJ whole genome shotgun (WGS) entry which is preliminary data.</text>
</comment>
<dbReference type="InterPro" id="IPR004045">
    <property type="entry name" value="Glutathione_S-Trfase_N"/>
</dbReference>
<dbReference type="EMBL" id="SGPM01000001">
    <property type="protein sequence ID" value="THH34173.1"/>
    <property type="molecule type" value="Genomic_DNA"/>
</dbReference>
<organism evidence="2 3">
    <name type="scientific">Antrodiella citrinella</name>
    <dbReference type="NCBI Taxonomy" id="2447956"/>
    <lineage>
        <taxon>Eukaryota</taxon>
        <taxon>Fungi</taxon>
        <taxon>Dikarya</taxon>
        <taxon>Basidiomycota</taxon>
        <taxon>Agaricomycotina</taxon>
        <taxon>Agaricomycetes</taxon>
        <taxon>Polyporales</taxon>
        <taxon>Steccherinaceae</taxon>
        <taxon>Antrodiella</taxon>
    </lineage>
</organism>